<dbReference type="InterPro" id="IPR000182">
    <property type="entry name" value="GNAT_dom"/>
</dbReference>
<organism evidence="3 4">
    <name type="scientific">Ornithinimicrobium pratense</name>
    <dbReference type="NCBI Taxonomy" id="2593973"/>
    <lineage>
        <taxon>Bacteria</taxon>
        <taxon>Bacillati</taxon>
        <taxon>Actinomycetota</taxon>
        <taxon>Actinomycetes</taxon>
        <taxon>Micrococcales</taxon>
        <taxon>Ornithinimicrobiaceae</taxon>
        <taxon>Ornithinimicrobium</taxon>
    </lineage>
</organism>
<protein>
    <submittedName>
        <fullName evidence="3">N-acetyltransferase</fullName>
    </submittedName>
</protein>
<dbReference type="PROSITE" id="PS51186">
    <property type="entry name" value="GNAT"/>
    <property type="match status" value="1"/>
</dbReference>
<dbReference type="PANTHER" id="PTHR31435">
    <property type="entry name" value="PROTEIN NATD1"/>
    <property type="match status" value="1"/>
</dbReference>
<feature type="domain" description="N-acetyltransferase" evidence="2">
    <location>
        <begin position="7"/>
        <end position="94"/>
    </location>
</feature>
<dbReference type="EMBL" id="CP044427">
    <property type="protein sequence ID" value="QFG69957.1"/>
    <property type="molecule type" value="Genomic_DNA"/>
</dbReference>
<keyword evidence="4" id="KW-1185">Reference proteome</keyword>
<dbReference type="PROSITE" id="PS51729">
    <property type="entry name" value="GNAT_YJDJ"/>
    <property type="match status" value="1"/>
</dbReference>
<proteinExistence type="predicted"/>
<evidence type="ECO:0000259" key="1">
    <source>
        <dbReference type="PROSITE" id="PS51186"/>
    </source>
</evidence>
<dbReference type="KEGG" id="serw:FY030_15695"/>
<gene>
    <name evidence="3" type="ORF">FY030_15695</name>
</gene>
<evidence type="ECO:0000313" key="4">
    <source>
        <dbReference type="Proteomes" id="UP000326546"/>
    </source>
</evidence>
<dbReference type="OrthoDB" id="5405911at2"/>
<feature type="domain" description="N-acetyltransferase" evidence="1">
    <location>
        <begin position="1"/>
        <end position="94"/>
    </location>
</feature>
<dbReference type="RefSeq" id="WP_158062451.1">
    <property type="nucleotide sequence ID" value="NZ_CP044427.1"/>
</dbReference>
<dbReference type="Proteomes" id="UP000326546">
    <property type="component" value="Chromosome"/>
</dbReference>
<dbReference type="AlphaFoldDB" id="A0A5J6V908"/>
<dbReference type="InterPro" id="IPR045057">
    <property type="entry name" value="Gcn5-rel_NAT"/>
</dbReference>
<evidence type="ECO:0000259" key="2">
    <source>
        <dbReference type="PROSITE" id="PS51729"/>
    </source>
</evidence>
<dbReference type="InterPro" id="IPR016181">
    <property type="entry name" value="Acyl_CoA_acyltransferase"/>
</dbReference>
<name>A0A5J6V908_9MICO</name>
<dbReference type="SUPFAM" id="SSF55729">
    <property type="entry name" value="Acyl-CoA N-acyltransferases (Nat)"/>
    <property type="match status" value="1"/>
</dbReference>
<reference evidence="3 4" key="1">
    <citation type="submission" date="2019-09" db="EMBL/GenBank/DDBJ databases">
        <title>Serinicoccus pratensis sp. nov., isolated from meadow soil.</title>
        <authorList>
            <person name="Zhang W."/>
        </authorList>
    </citation>
    <scope>NUCLEOTIDE SEQUENCE [LARGE SCALE GENOMIC DNA]</scope>
    <source>
        <strain evidence="3 4">W204</strain>
    </source>
</reference>
<dbReference type="PANTHER" id="PTHR31435:SF10">
    <property type="entry name" value="BSR4717 PROTEIN"/>
    <property type="match status" value="1"/>
</dbReference>
<dbReference type="InterPro" id="IPR031165">
    <property type="entry name" value="GNAT_YJDJ"/>
</dbReference>
<dbReference type="Pfam" id="PF14542">
    <property type="entry name" value="Acetyltransf_CG"/>
    <property type="match status" value="1"/>
</dbReference>
<dbReference type="CDD" id="cd04301">
    <property type="entry name" value="NAT_SF"/>
    <property type="match status" value="1"/>
</dbReference>
<evidence type="ECO:0000313" key="3">
    <source>
        <dbReference type="EMBL" id="QFG69957.1"/>
    </source>
</evidence>
<sequence>MSEVSVTHEPEQQRYEAHRQGELAGVAQYRLEGDLVVFTHTQVEPAHEGQGIGSTLAQAALDEVREAGERKVRADCAFIASWIDKHPDYADLLA</sequence>
<accession>A0A5J6V908</accession>
<dbReference type="GO" id="GO:0016747">
    <property type="term" value="F:acyltransferase activity, transferring groups other than amino-acyl groups"/>
    <property type="evidence" value="ECO:0007669"/>
    <property type="project" value="InterPro"/>
</dbReference>
<dbReference type="Gene3D" id="3.40.630.30">
    <property type="match status" value="1"/>
</dbReference>
<keyword evidence="3" id="KW-0808">Transferase</keyword>